<sequence>QNKEMAIIRTPPIMFGLMWLGLGVLAGPTLSTNSPMSYPCPFYETKQEYGPSLCPCNSSINNNSAQDGQRCLVVPEDGGYDGELTAKVGKCKDRLCLLPAIPLGCTGIRPTKRSESEEYEDLQIGCTFTCQRGISNNIEFNYLEANVSCLHVLRNGTFVKKKCINVDGKMRCLG</sequence>
<dbReference type="AlphaFoldDB" id="A0A023G484"/>
<accession>A0A023G484</accession>
<feature type="non-terminal residue" evidence="2">
    <location>
        <position position="1"/>
    </location>
</feature>
<reference evidence="2" key="1">
    <citation type="submission" date="2014-03" db="EMBL/GenBank/DDBJ databases">
        <title>The sialotranscriptome of Amblyomma triste, Amblyomma parvum and Amblyomma cajennense ticks, uncovered by 454-based RNA-seq.</title>
        <authorList>
            <person name="Garcia G.R."/>
            <person name="Gardinassi L.G."/>
            <person name="Ribeiro J.M."/>
            <person name="Anatriello E."/>
            <person name="Ferreira B.R."/>
            <person name="Moreira H.N."/>
            <person name="Mafra C."/>
            <person name="Olegario M.M."/>
            <person name="Szabo P.J."/>
            <person name="Miranda-Santos I.K."/>
            <person name="Maruyama S.R."/>
        </authorList>
    </citation>
    <scope>NUCLEOTIDE SEQUENCE</scope>
    <source>
        <strain evidence="2">Mato Grasso do Sul</strain>
        <tissue evidence="2">Salivary glands</tissue>
    </source>
</reference>
<protein>
    <submittedName>
        <fullName evidence="2">Putative secreted protein</fullName>
    </submittedName>
</protein>
<feature type="signal peptide" evidence="1">
    <location>
        <begin position="1"/>
        <end position="26"/>
    </location>
</feature>
<dbReference type="EMBL" id="GBBM01006861">
    <property type="protein sequence ID" value="JAC28557.1"/>
    <property type="molecule type" value="mRNA"/>
</dbReference>
<evidence type="ECO:0000313" key="2">
    <source>
        <dbReference type="EMBL" id="JAC28557.1"/>
    </source>
</evidence>
<keyword evidence="1" id="KW-0732">Signal</keyword>
<feature type="chain" id="PRO_5001516321" evidence="1">
    <location>
        <begin position="27"/>
        <end position="174"/>
    </location>
</feature>
<evidence type="ECO:0000256" key="1">
    <source>
        <dbReference type="SAM" id="SignalP"/>
    </source>
</evidence>
<proteinExistence type="evidence at transcript level"/>
<organism evidence="2">
    <name type="scientific">Amblyomma triste</name>
    <name type="common">Neotropical tick</name>
    <dbReference type="NCBI Taxonomy" id="251400"/>
    <lineage>
        <taxon>Eukaryota</taxon>
        <taxon>Metazoa</taxon>
        <taxon>Ecdysozoa</taxon>
        <taxon>Arthropoda</taxon>
        <taxon>Chelicerata</taxon>
        <taxon>Arachnida</taxon>
        <taxon>Acari</taxon>
        <taxon>Parasitiformes</taxon>
        <taxon>Ixodida</taxon>
        <taxon>Ixodoidea</taxon>
        <taxon>Ixodidae</taxon>
        <taxon>Amblyomminae</taxon>
        <taxon>Amblyomma</taxon>
    </lineage>
</organism>
<name>A0A023G484_AMBTT</name>